<dbReference type="EMBL" id="SPAZ01000010">
    <property type="protein sequence ID" value="TQE40024.1"/>
    <property type="molecule type" value="Genomic_DNA"/>
</dbReference>
<dbReference type="AlphaFoldDB" id="A0AAE9B341"/>
<gene>
    <name evidence="1" type="ORF">Sipo8835_00730</name>
</gene>
<dbReference type="Proteomes" id="UP000318720">
    <property type="component" value="Unassembled WGS sequence"/>
</dbReference>
<name>A0AAE9B341_9ACTN</name>
<organism evidence="1 2">
    <name type="scientific">Streptomyces ipomoeae</name>
    <dbReference type="NCBI Taxonomy" id="103232"/>
    <lineage>
        <taxon>Bacteria</taxon>
        <taxon>Bacillati</taxon>
        <taxon>Actinomycetota</taxon>
        <taxon>Actinomycetes</taxon>
        <taxon>Kitasatosporales</taxon>
        <taxon>Streptomycetaceae</taxon>
        <taxon>Streptomyces</taxon>
    </lineage>
</organism>
<evidence type="ECO:0000313" key="2">
    <source>
        <dbReference type="Proteomes" id="UP000318720"/>
    </source>
</evidence>
<accession>A0AAE9B341</accession>
<evidence type="ECO:0000313" key="1">
    <source>
        <dbReference type="EMBL" id="TQE40024.1"/>
    </source>
</evidence>
<comment type="caution">
    <text evidence="1">The sequence shown here is derived from an EMBL/GenBank/DDBJ whole genome shotgun (WGS) entry which is preliminary data.</text>
</comment>
<sequence>MTKIKSVHQRLRMSTGVTYRAALSFGPSTVECLSRLLGAERHQRHTRKKIRLLTLFRQAVLVLRWFAAAKTAGRGHLHKQHGGNIQVIGIRVEQGHGIGLEVG</sequence>
<protein>
    <submittedName>
        <fullName evidence="1">Uncharacterized protein</fullName>
    </submittedName>
</protein>
<reference evidence="1 2" key="1">
    <citation type="submission" date="2019-03" db="EMBL/GenBank/DDBJ databases">
        <title>Comparative genomic analyses of the sweetpotato soil rot pathogen, Streptomyces ipomoeae.</title>
        <authorList>
            <person name="Ruschel Soares N."/>
            <person name="Badger J.H."/>
            <person name="Huguet-Tapia J.C."/>
            <person name="Clark C.A."/>
            <person name="Pettis G.S."/>
        </authorList>
    </citation>
    <scope>NUCLEOTIDE SEQUENCE [LARGE SCALE GENOMIC DNA]</scope>
    <source>
        <strain evidence="1 2">88-35</strain>
    </source>
</reference>
<proteinExistence type="predicted"/>